<organism evidence="1 2">
    <name type="scientific">Mikania micrantha</name>
    <name type="common">bitter vine</name>
    <dbReference type="NCBI Taxonomy" id="192012"/>
    <lineage>
        <taxon>Eukaryota</taxon>
        <taxon>Viridiplantae</taxon>
        <taxon>Streptophyta</taxon>
        <taxon>Embryophyta</taxon>
        <taxon>Tracheophyta</taxon>
        <taxon>Spermatophyta</taxon>
        <taxon>Magnoliopsida</taxon>
        <taxon>eudicotyledons</taxon>
        <taxon>Gunneridae</taxon>
        <taxon>Pentapetalae</taxon>
        <taxon>asterids</taxon>
        <taxon>campanulids</taxon>
        <taxon>Asterales</taxon>
        <taxon>Asteraceae</taxon>
        <taxon>Asteroideae</taxon>
        <taxon>Heliantheae alliance</taxon>
        <taxon>Eupatorieae</taxon>
        <taxon>Mikania</taxon>
    </lineage>
</organism>
<dbReference type="AlphaFoldDB" id="A0A5N6PKT1"/>
<dbReference type="EMBL" id="SZYD01000004">
    <property type="protein sequence ID" value="KAD6454566.1"/>
    <property type="molecule type" value="Genomic_DNA"/>
</dbReference>
<evidence type="ECO:0000313" key="2">
    <source>
        <dbReference type="Proteomes" id="UP000326396"/>
    </source>
</evidence>
<gene>
    <name evidence="1" type="ORF">E3N88_09272</name>
</gene>
<dbReference type="PANTHER" id="PTHR31973:SF190">
    <property type="entry name" value="MULE TRANSPOSASE DOMAIN-CONTAINING PROTEIN"/>
    <property type="match status" value="1"/>
</dbReference>
<protein>
    <submittedName>
        <fullName evidence="1">Uncharacterized protein</fullName>
    </submittedName>
</protein>
<dbReference type="OrthoDB" id="1939383at2759"/>
<dbReference type="Proteomes" id="UP000326396">
    <property type="component" value="Linkage Group LG12"/>
</dbReference>
<comment type="caution">
    <text evidence="1">The sequence shown here is derived from an EMBL/GenBank/DDBJ whole genome shotgun (WGS) entry which is preliminary data.</text>
</comment>
<accession>A0A5N6PKT1</accession>
<dbReference type="PANTHER" id="PTHR31973">
    <property type="entry name" value="POLYPROTEIN, PUTATIVE-RELATED"/>
    <property type="match status" value="1"/>
</dbReference>
<evidence type="ECO:0000313" key="1">
    <source>
        <dbReference type="EMBL" id="KAD6454566.1"/>
    </source>
</evidence>
<name>A0A5N6PKT1_9ASTR</name>
<sequence>MLTSLGFLEERLNDLRLQYKVPLEDLDFGLRPLRNNFDATRMIKYVKNNKVIEVYIEDFKAIACDEFNLGDITQIIKDTQYTYVDNRSDEDINDSDFILDGATDQRNEDDDDSNFILDSATDLGSVEDDDDSDFIVDEDNLFEDVDVDMDDFWAGTTKYQASGPNQDQRVIDFGERTCACRRWDLTGMTSSHAMACIWDMCMNGIGDGIPEKWVDEAYWLKTWKKVYAYTIEPINGWDLWASSKSPTILTAPKHHKQIGRPKKERERNPL</sequence>
<reference evidence="1 2" key="1">
    <citation type="submission" date="2019-05" db="EMBL/GenBank/DDBJ databases">
        <title>Mikania micrantha, genome provides insights into the molecular mechanism of rapid growth.</title>
        <authorList>
            <person name="Liu B."/>
        </authorList>
    </citation>
    <scope>NUCLEOTIDE SEQUENCE [LARGE SCALE GENOMIC DNA]</scope>
    <source>
        <strain evidence="1">NLD-2019</strain>
        <tissue evidence="1">Leaf</tissue>
    </source>
</reference>
<proteinExistence type="predicted"/>
<keyword evidence="2" id="KW-1185">Reference proteome</keyword>